<reference evidence="8 9" key="1">
    <citation type="submission" date="2013-08" db="EMBL/GenBank/DDBJ databases">
        <title>The genome sequence of Skermanella stibiiresistens.</title>
        <authorList>
            <person name="Zhu W."/>
            <person name="Wang G."/>
        </authorList>
    </citation>
    <scope>NUCLEOTIDE SEQUENCE [LARGE SCALE GENOMIC DNA]</scope>
    <source>
        <strain evidence="8 9">SB22</strain>
    </source>
</reference>
<dbReference type="PROSITE" id="PS00146">
    <property type="entry name" value="BETA_LACTAMASE_A"/>
    <property type="match status" value="1"/>
</dbReference>
<dbReference type="SUPFAM" id="SSF56601">
    <property type="entry name" value="beta-lactamase/transpeptidase-like"/>
    <property type="match status" value="1"/>
</dbReference>
<dbReference type="InterPro" id="IPR000871">
    <property type="entry name" value="Beta-lactam_class-A"/>
</dbReference>
<dbReference type="AlphaFoldDB" id="W9GWJ4"/>
<dbReference type="PANTHER" id="PTHR35333:SF3">
    <property type="entry name" value="BETA-LACTAMASE-TYPE TRANSPEPTIDASE FOLD CONTAINING PROTEIN"/>
    <property type="match status" value="1"/>
</dbReference>
<proteinExistence type="inferred from homology"/>
<comment type="similarity">
    <text evidence="2 6">Belongs to the class-A beta-lactamase family.</text>
</comment>
<dbReference type="PATRIC" id="fig|1385369.3.peg.4635"/>
<sequence length="295" mass="31051">MLLTRRHFSLGLGTLLAGATLVRQPLAAAAETGPAADLARIETGISGRLGVAVHDTGTGRRLEYRSGQRFPMCSTFKVVASAALLTRVDAGREKLDRRIRFGAGDLVTYSPVTKDRVGGDGMTLAELCEAGITQSDNTAANLLLANIGGPAGMTEYARSLGDAMTRLDRIETELNESTPGDPRDTTTPAAMTETLRKLVLGDALSPASRDHLAAWLVANKTGDARLRAGVPKDWRVGDKTGSGDHGTANDIGVFWPPGRAPLVVSVYLTETKASMDDRSAAIAAVARVVTGWAKA</sequence>
<dbReference type="Proteomes" id="UP000019486">
    <property type="component" value="Unassembled WGS sequence"/>
</dbReference>
<dbReference type="PRINTS" id="PR00118">
    <property type="entry name" value="BLACTAMASEA"/>
</dbReference>
<evidence type="ECO:0000256" key="2">
    <source>
        <dbReference type="ARBA" id="ARBA00009009"/>
    </source>
</evidence>
<dbReference type="InterPro" id="IPR012338">
    <property type="entry name" value="Beta-lactam/transpept-like"/>
</dbReference>
<dbReference type="PANTHER" id="PTHR35333">
    <property type="entry name" value="BETA-LACTAMASE"/>
    <property type="match status" value="1"/>
</dbReference>
<dbReference type="RefSeq" id="WP_037457364.1">
    <property type="nucleotide sequence ID" value="NZ_AVFL01000019.1"/>
</dbReference>
<dbReference type="InterPro" id="IPR023650">
    <property type="entry name" value="Beta-lactam_class-A_AS"/>
</dbReference>
<dbReference type="InterPro" id="IPR045155">
    <property type="entry name" value="Beta-lactam_cat"/>
</dbReference>
<dbReference type="InterPro" id="IPR006311">
    <property type="entry name" value="TAT_signal"/>
</dbReference>
<dbReference type="NCBIfam" id="NF033103">
    <property type="entry name" value="bla_class_A"/>
    <property type="match status" value="1"/>
</dbReference>
<keyword evidence="5 6" id="KW-0046">Antibiotic resistance</keyword>
<keyword evidence="4 6" id="KW-0378">Hydrolase</keyword>
<organism evidence="8 9">
    <name type="scientific">Skermanella stibiiresistens SB22</name>
    <dbReference type="NCBI Taxonomy" id="1385369"/>
    <lineage>
        <taxon>Bacteria</taxon>
        <taxon>Pseudomonadati</taxon>
        <taxon>Pseudomonadota</taxon>
        <taxon>Alphaproteobacteria</taxon>
        <taxon>Rhodospirillales</taxon>
        <taxon>Azospirillaceae</taxon>
        <taxon>Skermanella</taxon>
    </lineage>
</organism>
<dbReference type="GO" id="GO:0008800">
    <property type="term" value="F:beta-lactamase activity"/>
    <property type="evidence" value="ECO:0007669"/>
    <property type="project" value="UniProtKB-UniRule"/>
</dbReference>
<dbReference type="GO" id="GO:0046677">
    <property type="term" value="P:response to antibiotic"/>
    <property type="evidence" value="ECO:0007669"/>
    <property type="project" value="UniProtKB-UniRule"/>
</dbReference>
<evidence type="ECO:0000259" key="7">
    <source>
        <dbReference type="Pfam" id="PF13354"/>
    </source>
</evidence>
<dbReference type="EMBL" id="AVFL01000019">
    <property type="protein sequence ID" value="EWY38270.1"/>
    <property type="molecule type" value="Genomic_DNA"/>
</dbReference>
<protein>
    <recommendedName>
        <fullName evidence="3 6">Beta-lactamase</fullName>
        <ecNumber evidence="3 6">3.5.2.6</ecNumber>
    </recommendedName>
</protein>
<evidence type="ECO:0000256" key="4">
    <source>
        <dbReference type="ARBA" id="ARBA00022801"/>
    </source>
</evidence>
<evidence type="ECO:0000256" key="5">
    <source>
        <dbReference type="ARBA" id="ARBA00023251"/>
    </source>
</evidence>
<dbReference type="Pfam" id="PF13354">
    <property type="entry name" value="Beta-lactamase2"/>
    <property type="match status" value="1"/>
</dbReference>
<evidence type="ECO:0000313" key="8">
    <source>
        <dbReference type="EMBL" id="EWY38270.1"/>
    </source>
</evidence>
<comment type="catalytic activity">
    <reaction evidence="1 6">
        <text>a beta-lactam + H2O = a substituted beta-amino acid</text>
        <dbReference type="Rhea" id="RHEA:20401"/>
        <dbReference type="ChEBI" id="CHEBI:15377"/>
        <dbReference type="ChEBI" id="CHEBI:35627"/>
        <dbReference type="ChEBI" id="CHEBI:140347"/>
        <dbReference type="EC" id="3.5.2.6"/>
    </reaction>
</comment>
<feature type="domain" description="Beta-lactamase class A catalytic" evidence="7">
    <location>
        <begin position="50"/>
        <end position="267"/>
    </location>
</feature>
<comment type="caution">
    <text evidence="8">The sequence shown here is derived from an EMBL/GenBank/DDBJ whole genome shotgun (WGS) entry which is preliminary data.</text>
</comment>
<dbReference type="GO" id="GO:0030655">
    <property type="term" value="P:beta-lactam antibiotic catabolic process"/>
    <property type="evidence" value="ECO:0007669"/>
    <property type="project" value="InterPro"/>
</dbReference>
<dbReference type="STRING" id="1385369.N825_13765"/>
<gene>
    <name evidence="8" type="ORF">N825_13765</name>
</gene>
<accession>W9GWJ4</accession>
<evidence type="ECO:0000256" key="6">
    <source>
        <dbReference type="RuleBase" id="RU361140"/>
    </source>
</evidence>
<evidence type="ECO:0000256" key="1">
    <source>
        <dbReference type="ARBA" id="ARBA00001526"/>
    </source>
</evidence>
<keyword evidence="9" id="KW-1185">Reference proteome</keyword>
<dbReference type="PROSITE" id="PS51318">
    <property type="entry name" value="TAT"/>
    <property type="match status" value="1"/>
</dbReference>
<evidence type="ECO:0000256" key="3">
    <source>
        <dbReference type="ARBA" id="ARBA00012865"/>
    </source>
</evidence>
<evidence type="ECO:0000313" key="9">
    <source>
        <dbReference type="Proteomes" id="UP000019486"/>
    </source>
</evidence>
<dbReference type="EC" id="3.5.2.6" evidence="3 6"/>
<name>W9GWJ4_9PROT</name>
<dbReference type="Gene3D" id="3.40.710.10">
    <property type="entry name" value="DD-peptidase/beta-lactamase superfamily"/>
    <property type="match status" value="1"/>
</dbReference>
<dbReference type="OrthoDB" id="9784149at2"/>